<protein>
    <submittedName>
        <fullName evidence="1">Uncharacterized protein</fullName>
    </submittedName>
</protein>
<dbReference type="AlphaFoldDB" id="A0AAP0Q3P7"/>
<reference evidence="1 2" key="1">
    <citation type="submission" date="2024-01" db="EMBL/GenBank/DDBJ databases">
        <title>Genome assemblies of Stephania.</title>
        <authorList>
            <person name="Yang L."/>
        </authorList>
    </citation>
    <scope>NUCLEOTIDE SEQUENCE [LARGE SCALE GENOMIC DNA]</scope>
    <source>
        <strain evidence="1">JXDWG</strain>
        <tissue evidence="1">Leaf</tissue>
    </source>
</reference>
<dbReference type="Proteomes" id="UP001419268">
    <property type="component" value="Unassembled WGS sequence"/>
</dbReference>
<comment type="caution">
    <text evidence="1">The sequence shown here is derived from an EMBL/GenBank/DDBJ whole genome shotgun (WGS) entry which is preliminary data.</text>
</comment>
<organism evidence="1 2">
    <name type="scientific">Stephania cephalantha</name>
    <dbReference type="NCBI Taxonomy" id="152367"/>
    <lineage>
        <taxon>Eukaryota</taxon>
        <taxon>Viridiplantae</taxon>
        <taxon>Streptophyta</taxon>
        <taxon>Embryophyta</taxon>
        <taxon>Tracheophyta</taxon>
        <taxon>Spermatophyta</taxon>
        <taxon>Magnoliopsida</taxon>
        <taxon>Ranunculales</taxon>
        <taxon>Menispermaceae</taxon>
        <taxon>Menispermoideae</taxon>
        <taxon>Cissampelideae</taxon>
        <taxon>Stephania</taxon>
    </lineage>
</organism>
<name>A0AAP0Q3P7_9MAGN</name>
<sequence length="80" mass="9216">MMHSSCSRREMSSSCNMRVECVSSAPWIPANLERTLLFLRKILPKEDLFQASDDFESWQILSSTETFYFRPFCTTSGHSG</sequence>
<gene>
    <name evidence="1" type="ORF">Scep_001788</name>
</gene>
<evidence type="ECO:0000313" key="1">
    <source>
        <dbReference type="EMBL" id="KAK9166597.1"/>
    </source>
</evidence>
<dbReference type="EMBL" id="JBBNAG010000001">
    <property type="protein sequence ID" value="KAK9166597.1"/>
    <property type="molecule type" value="Genomic_DNA"/>
</dbReference>
<evidence type="ECO:0000313" key="2">
    <source>
        <dbReference type="Proteomes" id="UP001419268"/>
    </source>
</evidence>
<proteinExistence type="predicted"/>
<keyword evidence="2" id="KW-1185">Reference proteome</keyword>
<accession>A0AAP0Q3P7</accession>